<protein>
    <recommendedName>
        <fullName evidence="3">Adenylate cyclase</fullName>
    </recommendedName>
</protein>
<keyword evidence="2" id="KW-1185">Reference proteome</keyword>
<gene>
    <name evidence="1" type="ORF">ISF26_09610</name>
</gene>
<evidence type="ECO:0000313" key="1">
    <source>
        <dbReference type="EMBL" id="UFP96441.1"/>
    </source>
</evidence>
<dbReference type="Proteomes" id="UP001054846">
    <property type="component" value="Chromosome"/>
</dbReference>
<dbReference type="EMBL" id="CP063845">
    <property type="protein sequence ID" value="UFP96441.1"/>
    <property type="molecule type" value="Genomic_DNA"/>
</dbReference>
<evidence type="ECO:0008006" key="3">
    <source>
        <dbReference type="Google" id="ProtNLM"/>
    </source>
</evidence>
<dbReference type="InterPro" id="IPR011990">
    <property type="entry name" value="TPR-like_helical_dom_sf"/>
</dbReference>
<accession>A0ABY3PS16</accession>
<reference evidence="1 2" key="1">
    <citation type="journal article" date="2021" name="Genome Biol. Evol.">
        <title>Complete Genome Sequencing of a Novel Gloeobacter Species from a Waterfall Cave in Mexico.</title>
        <authorList>
            <person name="Saw J.H."/>
            <person name="Cardona T."/>
            <person name="Montejano G."/>
        </authorList>
    </citation>
    <scope>NUCLEOTIDE SEQUENCE [LARGE SCALE GENOMIC DNA]</scope>
    <source>
        <strain evidence="1">MG652769</strain>
    </source>
</reference>
<sequence length="270" mass="29807">MDTIAFIQQRSDLIAAICAMASTLHKDAQYRAIGDRLYTIAKKTINSFRNGGEINICTHDNGCILLAFSFVEAQELEQAIEVIGCIHEQEERSKDLADIGLAIARAGAREQAINLISSIKDKEVSSQALNDFTLLDEQVQGKALRKELLPERVQEAFKFIKSGQLTDAKKCYSAQAMSDPYYSGSRLLSDLCVENAKFGRIEKSIEILSWPCQSIGGYVQGLAKLAPHFEQIEPGLALVVFKEAVRIAPWVNSSSREVWTECLNALSSSS</sequence>
<dbReference type="Gene3D" id="1.25.40.10">
    <property type="entry name" value="Tetratricopeptide repeat domain"/>
    <property type="match status" value="1"/>
</dbReference>
<proteinExistence type="predicted"/>
<dbReference type="RefSeq" id="WP_230843677.1">
    <property type="nucleotide sequence ID" value="NZ_CP063845.1"/>
</dbReference>
<organism evidence="1 2">
    <name type="scientific">Gloeobacter morelensis MG652769</name>
    <dbReference type="NCBI Taxonomy" id="2781736"/>
    <lineage>
        <taxon>Bacteria</taxon>
        <taxon>Bacillati</taxon>
        <taxon>Cyanobacteriota</taxon>
        <taxon>Cyanophyceae</taxon>
        <taxon>Gloeobacterales</taxon>
        <taxon>Gloeobacteraceae</taxon>
        <taxon>Gloeobacter</taxon>
        <taxon>Gloeobacter morelensis</taxon>
    </lineage>
</organism>
<name>A0ABY3PS16_9CYAN</name>
<evidence type="ECO:0000313" key="2">
    <source>
        <dbReference type="Proteomes" id="UP001054846"/>
    </source>
</evidence>